<proteinExistence type="predicted"/>
<sequence>MNEAQIVEDHARSVETLSDEDESRFVIKSRRLTGDQEQVIQPGQVKQVVDAFEEGLVIKEKTESLEAMAEEKVLKLNEYGTNLEGGNRKRLLQELDGVSADSPTPKRQFVEDQVESVNADLVEEASHEWPQADK</sequence>
<dbReference type="AlphaFoldDB" id="A0AAV2DR53"/>
<organism evidence="1 2">
    <name type="scientific">Linum trigynum</name>
    <dbReference type="NCBI Taxonomy" id="586398"/>
    <lineage>
        <taxon>Eukaryota</taxon>
        <taxon>Viridiplantae</taxon>
        <taxon>Streptophyta</taxon>
        <taxon>Embryophyta</taxon>
        <taxon>Tracheophyta</taxon>
        <taxon>Spermatophyta</taxon>
        <taxon>Magnoliopsida</taxon>
        <taxon>eudicotyledons</taxon>
        <taxon>Gunneridae</taxon>
        <taxon>Pentapetalae</taxon>
        <taxon>rosids</taxon>
        <taxon>fabids</taxon>
        <taxon>Malpighiales</taxon>
        <taxon>Linaceae</taxon>
        <taxon>Linum</taxon>
    </lineage>
</organism>
<evidence type="ECO:0000313" key="1">
    <source>
        <dbReference type="EMBL" id="CAL1375987.1"/>
    </source>
</evidence>
<evidence type="ECO:0000313" key="2">
    <source>
        <dbReference type="Proteomes" id="UP001497516"/>
    </source>
</evidence>
<dbReference type="EMBL" id="OZ034816">
    <property type="protein sequence ID" value="CAL1375987.1"/>
    <property type="molecule type" value="Genomic_DNA"/>
</dbReference>
<gene>
    <name evidence="1" type="ORF">LTRI10_LOCUS17752</name>
</gene>
<reference evidence="1 2" key="1">
    <citation type="submission" date="2024-04" db="EMBL/GenBank/DDBJ databases">
        <authorList>
            <person name="Fracassetti M."/>
        </authorList>
    </citation>
    <scope>NUCLEOTIDE SEQUENCE [LARGE SCALE GENOMIC DNA]</scope>
</reference>
<dbReference type="Proteomes" id="UP001497516">
    <property type="component" value="Chromosome 3"/>
</dbReference>
<name>A0AAV2DR53_9ROSI</name>
<keyword evidence="2" id="KW-1185">Reference proteome</keyword>
<protein>
    <submittedName>
        <fullName evidence="1">Uncharacterized protein</fullName>
    </submittedName>
</protein>
<accession>A0AAV2DR53</accession>